<dbReference type="GO" id="GO:0016706">
    <property type="term" value="F:2-oxoglutarate-dependent dioxygenase activity"/>
    <property type="evidence" value="ECO:0007669"/>
    <property type="project" value="UniProtKB-ARBA"/>
</dbReference>
<evidence type="ECO:0000313" key="1">
    <source>
        <dbReference type="EMBL" id="GGD58146.1"/>
    </source>
</evidence>
<dbReference type="EMBL" id="BMHP01000001">
    <property type="protein sequence ID" value="GGD58146.1"/>
    <property type="molecule type" value="Genomic_DNA"/>
</dbReference>
<comment type="caution">
    <text evidence="1">The sequence shown here is derived from an EMBL/GenBank/DDBJ whole genome shotgun (WGS) entry which is preliminary data.</text>
</comment>
<evidence type="ECO:0008006" key="3">
    <source>
        <dbReference type="Google" id="ProtNLM"/>
    </source>
</evidence>
<reference evidence="1" key="1">
    <citation type="journal article" date="2014" name="Int. J. Syst. Evol. Microbiol.">
        <title>Complete genome sequence of Corynebacterium casei LMG S-19264T (=DSM 44701T), isolated from a smear-ripened cheese.</title>
        <authorList>
            <consortium name="US DOE Joint Genome Institute (JGI-PGF)"/>
            <person name="Walter F."/>
            <person name="Albersmeier A."/>
            <person name="Kalinowski J."/>
            <person name="Ruckert C."/>
        </authorList>
    </citation>
    <scope>NUCLEOTIDE SEQUENCE</scope>
    <source>
        <strain evidence="1">CGMCC 1.15178</strain>
    </source>
</reference>
<keyword evidence="2" id="KW-1185">Reference proteome</keyword>
<dbReference type="RefSeq" id="WP_188990555.1">
    <property type="nucleotide sequence ID" value="NZ_BMHP01000001.1"/>
</dbReference>
<dbReference type="SUPFAM" id="SSF51197">
    <property type="entry name" value="Clavaminate synthase-like"/>
    <property type="match status" value="1"/>
</dbReference>
<name>A0A916YRX2_9BACL</name>
<evidence type="ECO:0000313" key="2">
    <source>
        <dbReference type="Proteomes" id="UP000612456"/>
    </source>
</evidence>
<dbReference type="PANTHER" id="PTHR20883:SF48">
    <property type="entry name" value="ECTOINE DIOXYGENASE"/>
    <property type="match status" value="1"/>
</dbReference>
<dbReference type="Proteomes" id="UP000612456">
    <property type="component" value="Unassembled WGS sequence"/>
</dbReference>
<protein>
    <recommendedName>
        <fullName evidence="3">Ectoine hydroxylase-related dioxygenase, phytanoyl-CoA dioxygenase (PhyH) family</fullName>
    </recommendedName>
</protein>
<sequence>METTSFTLTSQQKRFFDTFGYLVFRGLMADRIDEITTEFESVFRKNGGNYNGKEHDFKKTSTIVAFIGQSEKLSSLLDDERVRTICSTLLGDDYNYLTSAGNKYVSTTGWHSDTTMDTKWPGNLKSINLSFYLDPVTKETGALRVIPGSHYIGDEFTELLKEDFKRSDLRELWGIDREEVPSVPIDIRPGDLLVFNNYMKHASFGGGNNRRVMLINFSRRYPADRLDELREYVSTFAPYWVEELHGEEMLRTAGPERMKHLQQIQENQDHLPELARKAKAEALGKNGG</sequence>
<gene>
    <name evidence="1" type="ORF">GCM10010911_14900</name>
</gene>
<dbReference type="Pfam" id="PF05721">
    <property type="entry name" value="PhyH"/>
    <property type="match status" value="1"/>
</dbReference>
<proteinExistence type="predicted"/>
<organism evidence="1 2">
    <name type="scientific">Paenibacillus nasutitermitis</name>
    <dbReference type="NCBI Taxonomy" id="1652958"/>
    <lineage>
        <taxon>Bacteria</taxon>
        <taxon>Bacillati</taxon>
        <taxon>Bacillota</taxon>
        <taxon>Bacilli</taxon>
        <taxon>Bacillales</taxon>
        <taxon>Paenibacillaceae</taxon>
        <taxon>Paenibacillus</taxon>
    </lineage>
</organism>
<dbReference type="InterPro" id="IPR008775">
    <property type="entry name" value="Phytyl_CoA_dOase-like"/>
</dbReference>
<dbReference type="GO" id="GO:0005506">
    <property type="term" value="F:iron ion binding"/>
    <property type="evidence" value="ECO:0007669"/>
    <property type="project" value="UniProtKB-ARBA"/>
</dbReference>
<dbReference type="PANTHER" id="PTHR20883">
    <property type="entry name" value="PHYTANOYL-COA DIOXYGENASE DOMAIN CONTAINING 1"/>
    <property type="match status" value="1"/>
</dbReference>
<reference evidence="1" key="2">
    <citation type="submission" date="2020-09" db="EMBL/GenBank/DDBJ databases">
        <authorList>
            <person name="Sun Q."/>
            <person name="Zhou Y."/>
        </authorList>
    </citation>
    <scope>NUCLEOTIDE SEQUENCE</scope>
    <source>
        <strain evidence="1">CGMCC 1.15178</strain>
    </source>
</reference>
<dbReference type="AlphaFoldDB" id="A0A916YRX2"/>
<dbReference type="Gene3D" id="2.60.120.620">
    <property type="entry name" value="q2cbj1_9rhob like domain"/>
    <property type="match status" value="1"/>
</dbReference>
<accession>A0A916YRX2</accession>